<accession>A0A260TX60</accession>
<dbReference type="OrthoDB" id="5178774at2"/>
<reference evidence="1 2" key="1">
    <citation type="journal article" date="2016" name="Genome Announc.">
        <title>Complete Genome and Plasmid Sequences for Rhodococcus fascians D188 and Draft Sequences for Rhodococcus Isolates PBTS 1 and PBTS 2.</title>
        <authorList>
            <person name="Stamler R.A."/>
            <person name="Vereecke D."/>
            <person name="Zhang Y."/>
            <person name="Schilkey F."/>
            <person name="Devitt N."/>
            <person name="Randall J.J."/>
        </authorList>
    </citation>
    <scope>NUCLEOTIDE SEQUENCE [LARGE SCALE GENOMIC DNA]</scope>
    <source>
        <strain evidence="1 2">PBTS2</strain>
    </source>
</reference>
<reference evidence="2" key="2">
    <citation type="submission" date="2016-04" db="EMBL/GenBank/DDBJ databases">
        <title>Complete Genome and Plasmid Sequences for Rhodococcus fascians D188 and Draft Sequences for Rhodococcus spp. Isolates PBTS 1 and PBTS 2.</title>
        <authorList>
            <person name="Stamer R."/>
            <person name="Vereecke D."/>
            <person name="Zhang Y."/>
            <person name="Schilkey F."/>
            <person name="Devitt N."/>
            <person name="Randall J."/>
        </authorList>
    </citation>
    <scope>NUCLEOTIDE SEQUENCE [LARGE SCALE GENOMIC DNA]</scope>
    <source>
        <strain evidence="2">PBTS2</strain>
    </source>
</reference>
<dbReference type="SUPFAM" id="SSF55961">
    <property type="entry name" value="Bet v1-like"/>
    <property type="match status" value="1"/>
</dbReference>
<keyword evidence="2" id="KW-1185">Reference proteome</keyword>
<dbReference type="EMBL" id="CP015220">
    <property type="protein sequence ID" value="AMY21799.1"/>
    <property type="molecule type" value="Genomic_DNA"/>
</dbReference>
<dbReference type="Proteomes" id="UP000076038">
    <property type="component" value="Chromosome"/>
</dbReference>
<evidence type="ECO:0008006" key="3">
    <source>
        <dbReference type="Google" id="ProtNLM"/>
    </source>
</evidence>
<dbReference type="RefSeq" id="WP_027498290.1">
    <property type="nucleotide sequence ID" value="NZ_CAKKLU010000003.1"/>
</dbReference>
<protein>
    <recommendedName>
        <fullName evidence="3">DUF2505 domain-containing protein</fullName>
    </recommendedName>
</protein>
<dbReference type="AlphaFoldDB" id="A0A143QFW5"/>
<dbReference type="Gene3D" id="3.30.530.20">
    <property type="match status" value="1"/>
</dbReference>
<gene>
    <name evidence="1" type="ORF">A3Q41_00479</name>
</gene>
<dbReference type="KEGG" id="rhs:A3Q41_00479"/>
<proteinExistence type="predicted"/>
<evidence type="ECO:0000313" key="1">
    <source>
        <dbReference type="EMBL" id="AMY21799.1"/>
    </source>
</evidence>
<dbReference type="Pfam" id="PF10698">
    <property type="entry name" value="DUF2505"/>
    <property type="match status" value="1"/>
</dbReference>
<name>A0A143QFW5_RHOFA</name>
<evidence type="ECO:0000313" key="2">
    <source>
        <dbReference type="Proteomes" id="UP000076038"/>
    </source>
</evidence>
<dbReference type="InterPro" id="IPR023393">
    <property type="entry name" value="START-like_dom_sf"/>
</dbReference>
<dbReference type="GeneID" id="93555525"/>
<dbReference type="PATRIC" id="fig|1653479.3.peg.488"/>
<dbReference type="InterPro" id="IPR019639">
    <property type="entry name" value="DUF2505"/>
</dbReference>
<organism evidence="1 2">
    <name type="scientific">Rhodococcoides fascians</name>
    <name type="common">Rhodococcus fascians</name>
    <dbReference type="NCBI Taxonomy" id="1828"/>
    <lineage>
        <taxon>Bacteria</taxon>
        <taxon>Bacillati</taxon>
        <taxon>Actinomycetota</taxon>
        <taxon>Actinomycetes</taxon>
        <taxon>Mycobacteriales</taxon>
        <taxon>Nocardiaceae</taxon>
        <taxon>Rhodococcoides</taxon>
    </lineage>
</organism>
<sequence>MSRSFEFTVESSNPPADVHAALTSEDQWAARFAKAKKTDGYEMTKHDDGGLTVDITEEVGTSELPGFVTKVIKGKLIVSRTDHWGPLEGDHAEGTLVGGTTGLPAKVNGTLSLRPDGTGAKLVVKGESTVKIPLVGGKIEDLINKMIKDMIDQETGETLEWVAAQQN</sequence>
<accession>A0A143QFW5</accession>